<evidence type="ECO:0000313" key="1">
    <source>
        <dbReference type="EMBL" id="ENY72858.1"/>
    </source>
</evidence>
<reference evidence="1 2" key="1">
    <citation type="journal article" date="2013" name="Genome Announc.">
        <title>Draft Genome Sequence of the Aeromonas diversa Type Strain.</title>
        <authorList>
            <person name="Farfan M."/>
            <person name="Spataro N."/>
            <person name="Sanglas A."/>
            <person name="Albarral V."/>
            <person name="Loren J.G."/>
            <person name="Bosch E."/>
            <person name="Fuste M.C."/>
        </authorList>
    </citation>
    <scope>NUCLEOTIDE SEQUENCE [LARGE SCALE GENOMIC DNA]</scope>
    <source>
        <strain evidence="1 2">2478-85</strain>
    </source>
</reference>
<gene>
    <name evidence="1" type="ORF">G114_05510</name>
</gene>
<dbReference type="PATRIC" id="fig|1268237.3.peg.1085"/>
<proteinExistence type="predicted"/>
<name>N9VMP4_9GAMM</name>
<comment type="caution">
    <text evidence="1">The sequence shown here is derived from an EMBL/GenBank/DDBJ whole genome shotgun (WGS) entry which is preliminary data.</text>
</comment>
<keyword evidence="2" id="KW-1185">Reference proteome</keyword>
<dbReference type="OrthoDB" id="6964321at2"/>
<organism evidence="1 2">
    <name type="scientific">Aeromonas diversa CDC 2478-85</name>
    <dbReference type="NCBI Taxonomy" id="1268237"/>
    <lineage>
        <taxon>Bacteria</taxon>
        <taxon>Pseudomonadati</taxon>
        <taxon>Pseudomonadota</taxon>
        <taxon>Gammaproteobacteria</taxon>
        <taxon>Aeromonadales</taxon>
        <taxon>Aeromonadaceae</taxon>
        <taxon>Aeromonas</taxon>
    </lineage>
</organism>
<sequence length="417" mass="46031">MTPSCFIIVGYNNVRLYDVDKLRRMARQLHDSQLVLVVESATPQDWQAADHVIQARLGKPNSSLPKVADELARLGLTPVGILPFSDKGVPLGARLAAHYALPGAAPEAAWAGLDKPRFRQLEASTTPPTGYQPLACRQVATLSAFQAAVIEFGGRAFVKPTGEGNSRGCQQVPSLDACPGVWGALSPYHDSGLMVEPLIEAAREFSWDYVAGHCWLTEKFTTHGDFRAEYQQIVPAYLTESESAALHQGGRFMQALVSPTNGAYHNELFLHAQGVSAVETNMRPAGMHIWDLARLSFDRFDPWATWLAWAREGIHNEMPLSLRGYSGIRMLRARHSGELRTLPDMDTLAAEQGIQLYEGHYSKECGAQVSERVTDNAGFIGHIVLHARDYHTLRQQLDNLADAIERRIDITQPVSTP</sequence>
<accession>N9VMP4</accession>
<dbReference type="RefSeq" id="WP_005349607.1">
    <property type="nucleotide sequence ID" value="NZ_APVG01000010.1"/>
</dbReference>
<dbReference type="Gene3D" id="3.30.470.20">
    <property type="entry name" value="ATP-grasp fold, B domain"/>
    <property type="match status" value="1"/>
</dbReference>
<protein>
    <submittedName>
        <fullName evidence="1">Biotin carboxylase</fullName>
    </submittedName>
</protein>
<dbReference type="SUPFAM" id="SSF56059">
    <property type="entry name" value="Glutathione synthetase ATP-binding domain-like"/>
    <property type="match status" value="1"/>
</dbReference>
<dbReference type="EMBL" id="APVG01000010">
    <property type="protein sequence ID" value="ENY72858.1"/>
    <property type="molecule type" value="Genomic_DNA"/>
</dbReference>
<dbReference type="AlphaFoldDB" id="N9VMP4"/>
<evidence type="ECO:0000313" key="2">
    <source>
        <dbReference type="Proteomes" id="UP000023775"/>
    </source>
</evidence>
<dbReference type="eggNOG" id="COG0027">
    <property type="taxonomic scope" value="Bacteria"/>
</dbReference>
<dbReference type="Proteomes" id="UP000023775">
    <property type="component" value="Unassembled WGS sequence"/>
</dbReference>